<evidence type="ECO:0000259" key="7">
    <source>
        <dbReference type="PROSITE" id="PS50261"/>
    </source>
</evidence>
<keyword evidence="3 6" id="KW-1133">Transmembrane helix</keyword>
<protein>
    <recommendedName>
        <fullName evidence="7">G-protein coupled receptors family 2 profile 2 domain-containing protein</fullName>
    </recommendedName>
</protein>
<dbReference type="Gene3D" id="1.20.1070.10">
    <property type="entry name" value="Rhodopsin 7-helix transmembrane proteins"/>
    <property type="match status" value="1"/>
</dbReference>
<dbReference type="GO" id="GO:0007166">
    <property type="term" value="P:cell surface receptor signaling pathway"/>
    <property type="evidence" value="ECO:0007669"/>
    <property type="project" value="InterPro"/>
</dbReference>
<accession>A0A165GY34</accession>
<keyword evidence="4 6" id="KW-0472">Membrane</keyword>
<dbReference type="Proteomes" id="UP000076871">
    <property type="component" value="Unassembled WGS sequence"/>
</dbReference>
<dbReference type="OrthoDB" id="100006at2759"/>
<dbReference type="PANTHER" id="PTHR23112:SF37">
    <property type="entry name" value="G PROTEIN-COUPLED RECEPTOR GPR1"/>
    <property type="match status" value="1"/>
</dbReference>
<organism evidence="8 9">
    <name type="scientific">Laetiporus sulphureus 93-53</name>
    <dbReference type="NCBI Taxonomy" id="1314785"/>
    <lineage>
        <taxon>Eukaryota</taxon>
        <taxon>Fungi</taxon>
        <taxon>Dikarya</taxon>
        <taxon>Basidiomycota</taxon>
        <taxon>Agaricomycotina</taxon>
        <taxon>Agaricomycetes</taxon>
        <taxon>Polyporales</taxon>
        <taxon>Laetiporus</taxon>
    </lineage>
</organism>
<feature type="transmembrane region" description="Helical" evidence="6">
    <location>
        <begin position="149"/>
        <end position="171"/>
    </location>
</feature>
<keyword evidence="9" id="KW-1185">Reference proteome</keyword>
<name>A0A165GY34_9APHY</name>
<dbReference type="GO" id="GO:0007189">
    <property type="term" value="P:adenylate cyclase-activating G protein-coupled receptor signaling pathway"/>
    <property type="evidence" value="ECO:0007669"/>
    <property type="project" value="TreeGrafter"/>
</dbReference>
<feature type="domain" description="G-protein coupled receptors family 2 profile 2" evidence="7">
    <location>
        <begin position="33"/>
        <end position="220"/>
    </location>
</feature>
<keyword evidence="2 6" id="KW-0812">Transmembrane</keyword>
<dbReference type="InParanoid" id="A0A165GY34"/>
<evidence type="ECO:0000256" key="1">
    <source>
        <dbReference type="ARBA" id="ARBA00004141"/>
    </source>
</evidence>
<proteinExistence type="predicted"/>
<reference evidence="8 9" key="1">
    <citation type="journal article" date="2016" name="Mol. Biol. Evol.">
        <title>Comparative Genomics of Early-Diverging Mushroom-Forming Fungi Provides Insights into the Origins of Lignocellulose Decay Capabilities.</title>
        <authorList>
            <person name="Nagy L.G."/>
            <person name="Riley R."/>
            <person name="Tritt A."/>
            <person name="Adam C."/>
            <person name="Daum C."/>
            <person name="Floudas D."/>
            <person name="Sun H."/>
            <person name="Yadav J.S."/>
            <person name="Pangilinan J."/>
            <person name="Larsson K.H."/>
            <person name="Matsuura K."/>
            <person name="Barry K."/>
            <person name="Labutti K."/>
            <person name="Kuo R."/>
            <person name="Ohm R.A."/>
            <person name="Bhattacharya S.S."/>
            <person name="Shirouzu T."/>
            <person name="Yoshinaga Y."/>
            <person name="Martin F.M."/>
            <person name="Grigoriev I.V."/>
            <person name="Hibbett D.S."/>
        </authorList>
    </citation>
    <scope>NUCLEOTIDE SEQUENCE [LARGE SCALE GENOMIC DNA]</scope>
    <source>
        <strain evidence="8 9">93-53</strain>
    </source>
</reference>
<feature type="transmembrane region" description="Helical" evidence="6">
    <location>
        <begin position="31"/>
        <end position="52"/>
    </location>
</feature>
<dbReference type="GO" id="GO:0005886">
    <property type="term" value="C:plasma membrane"/>
    <property type="evidence" value="ECO:0007669"/>
    <property type="project" value="TreeGrafter"/>
</dbReference>
<feature type="compositionally biased region" description="Basic and acidic residues" evidence="5">
    <location>
        <begin position="348"/>
        <end position="371"/>
    </location>
</feature>
<evidence type="ECO:0000313" key="9">
    <source>
        <dbReference type="Proteomes" id="UP000076871"/>
    </source>
</evidence>
<dbReference type="InterPro" id="IPR017981">
    <property type="entry name" value="GPCR_2-like_7TM"/>
</dbReference>
<feature type="compositionally biased region" description="Polar residues" evidence="5">
    <location>
        <begin position="602"/>
        <end position="618"/>
    </location>
</feature>
<sequence length="635" mass="70496">MSGIAIVQAIPGGNDYLLEDVDYTSGDTRGVVVSVVVSWFSGAAVVGLLVALAISAWNTRKSVNPHLFVRSHVAAYFVSLLLCDLLQAFGSILNMRWVANGEIIAGHYCTFQGFIKQSADVSTAIWSFLIALHTFLVVFLRWNMPRRSLYAMFFGGWGFVLLIIIIGPASYRKEWGPFYGIAGYWCWISSNYDTDRLVLDYLWLFVSAALTFILYILVYLNLRGNVTTSGIVLHRDSMVVRTVHTQVVALAKQMLIYPVAYTILILPITICRFVEWSGYGVSESVSAFADSVFLMQGLVDVILFLVTRRVLPDHSVLPRSVSIKFWCRKTGSSAVVTNASRGFVIDPDLEKGNADNSEEEKRDGIFKRADSPDANSELSHDHSVTIRVQSMVVDRIYMQPGVYEHPRTPPRMTPQTAGQMEDVSLDSAKAVRASNRDSDYYAKDLPPLPNSAYTPRGTVRSYYAENPAPTHSPRPNMECGEMSRASSPTLSPQADRYVQDTSHAGSPLRSARSPRNYGTVSPAPAYTPRRTMTEDARPDNYYAEHSPSHTPPHTAHSDGSERYSATESSHYTSDEEDHHDPVHSPMFIPRTAPRPLYLGTPRSATFPTTRPPQGSARTANFPLSARLPPSGGNWF</sequence>
<feature type="transmembrane region" description="Helical" evidence="6">
    <location>
        <begin position="124"/>
        <end position="142"/>
    </location>
</feature>
<feature type="compositionally biased region" description="Basic and acidic residues" evidence="5">
    <location>
        <begin position="572"/>
        <end position="582"/>
    </location>
</feature>
<evidence type="ECO:0000313" key="8">
    <source>
        <dbReference type="EMBL" id="KZT10984.1"/>
    </source>
</evidence>
<dbReference type="GeneID" id="63829070"/>
<evidence type="ECO:0000256" key="3">
    <source>
        <dbReference type="ARBA" id="ARBA00022989"/>
    </source>
</evidence>
<evidence type="ECO:0000256" key="6">
    <source>
        <dbReference type="SAM" id="Phobius"/>
    </source>
</evidence>
<dbReference type="PANTHER" id="PTHR23112">
    <property type="entry name" value="G PROTEIN-COUPLED RECEPTOR 157-RELATED"/>
    <property type="match status" value="1"/>
</dbReference>
<feature type="transmembrane region" description="Helical" evidence="6">
    <location>
        <begin position="255"/>
        <end position="275"/>
    </location>
</feature>
<dbReference type="STRING" id="1314785.A0A165GY34"/>
<dbReference type="RefSeq" id="XP_040768724.1">
    <property type="nucleotide sequence ID" value="XM_040912042.1"/>
</dbReference>
<evidence type="ECO:0000256" key="4">
    <source>
        <dbReference type="ARBA" id="ARBA00023136"/>
    </source>
</evidence>
<feature type="transmembrane region" description="Helical" evidence="6">
    <location>
        <begin position="73"/>
        <end position="93"/>
    </location>
</feature>
<gene>
    <name evidence="8" type="ORF">LAESUDRAFT_755612</name>
</gene>
<feature type="region of interest" description="Disordered" evidence="5">
    <location>
        <begin position="436"/>
        <end position="635"/>
    </location>
</feature>
<dbReference type="GO" id="GO:0004930">
    <property type="term" value="F:G protein-coupled receptor activity"/>
    <property type="evidence" value="ECO:0007669"/>
    <property type="project" value="TreeGrafter"/>
</dbReference>
<feature type="region of interest" description="Disordered" evidence="5">
    <location>
        <begin position="347"/>
        <end position="382"/>
    </location>
</feature>
<feature type="transmembrane region" description="Helical" evidence="6">
    <location>
        <begin position="201"/>
        <end position="222"/>
    </location>
</feature>
<comment type="subcellular location">
    <subcellularLocation>
        <location evidence="1">Membrane</location>
        <topology evidence="1">Multi-pass membrane protein</topology>
    </subcellularLocation>
</comment>
<evidence type="ECO:0000256" key="5">
    <source>
        <dbReference type="SAM" id="MobiDB-lite"/>
    </source>
</evidence>
<dbReference type="AlphaFoldDB" id="A0A165GY34"/>
<evidence type="ECO:0000256" key="2">
    <source>
        <dbReference type="ARBA" id="ARBA00022692"/>
    </source>
</evidence>
<dbReference type="SUPFAM" id="SSF81321">
    <property type="entry name" value="Family A G protein-coupled receptor-like"/>
    <property type="match status" value="1"/>
</dbReference>
<dbReference type="EMBL" id="KV427608">
    <property type="protein sequence ID" value="KZT10984.1"/>
    <property type="molecule type" value="Genomic_DNA"/>
</dbReference>
<dbReference type="PROSITE" id="PS50261">
    <property type="entry name" value="G_PROTEIN_RECEP_F2_4"/>
    <property type="match status" value="1"/>
</dbReference>